<dbReference type="EMBL" id="BGZK01000357">
    <property type="protein sequence ID" value="GBP38991.1"/>
    <property type="molecule type" value="Genomic_DNA"/>
</dbReference>
<feature type="region of interest" description="Disordered" evidence="1">
    <location>
        <begin position="64"/>
        <end position="98"/>
    </location>
</feature>
<keyword evidence="3" id="KW-1185">Reference proteome</keyword>
<dbReference type="Proteomes" id="UP000299102">
    <property type="component" value="Unassembled WGS sequence"/>
</dbReference>
<proteinExistence type="predicted"/>
<evidence type="ECO:0000313" key="2">
    <source>
        <dbReference type="EMBL" id="GBP38991.1"/>
    </source>
</evidence>
<evidence type="ECO:0000256" key="1">
    <source>
        <dbReference type="SAM" id="MobiDB-lite"/>
    </source>
</evidence>
<accession>A0A4C1VKD0</accession>
<dbReference type="AlphaFoldDB" id="A0A4C1VKD0"/>
<sequence length="98" mass="10402">MESESASSESRAKDINFESKTGNDFLLACPFGSLKCLLSSDLLPARPLAGFSINSWSAHFTNADSHKTGPASIAQAKKRSGQPCRSPRNAGAPDKFAD</sequence>
<protein>
    <submittedName>
        <fullName evidence="2">Uncharacterized protein</fullName>
    </submittedName>
</protein>
<gene>
    <name evidence="2" type="ORF">EVAR_95611_1</name>
</gene>
<comment type="caution">
    <text evidence="2">The sequence shown here is derived from an EMBL/GenBank/DDBJ whole genome shotgun (WGS) entry which is preliminary data.</text>
</comment>
<reference evidence="2 3" key="1">
    <citation type="journal article" date="2019" name="Commun. Biol.">
        <title>The bagworm genome reveals a unique fibroin gene that provides high tensile strength.</title>
        <authorList>
            <person name="Kono N."/>
            <person name="Nakamura H."/>
            <person name="Ohtoshi R."/>
            <person name="Tomita M."/>
            <person name="Numata K."/>
            <person name="Arakawa K."/>
        </authorList>
    </citation>
    <scope>NUCLEOTIDE SEQUENCE [LARGE SCALE GENOMIC DNA]</scope>
</reference>
<name>A0A4C1VKD0_EUMVA</name>
<evidence type="ECO:0000313" key="3">
    <source>
        <dbReference type="Proteomes" id="UP000299102"/>
    </source>
</evidence>
<organism evidence="2 3">
    <name type="scientific">Eumeta variegata</name>
    <name type="common">Bagworm moth</name>
    <name type="synonym">Eumeta japonica</name>
    <dbReference type="NCBI Taxonomy" id="151549"/>
    <lineage>
        <taxon>Eukaryota</taxon>
        <taxon>Metazoa</taxon>
        <taxon>Ecdysozoa</taxon>
        <taxon>Arthropoda</taxon>
        <taxon>Hexapoda</taxon>
        <taxon>Insecta</taxon>
        <taxon>Pterygota</taxon>
        <taxon>Neoptera</taxon>
        <taxon>Endopterygota</taxon>
        <taxon>Lepidoptera</taxon>
        <taxon>Glossata</taxon>
        <taxon>Ditrysia</taxon>
        <taxon>Tineoidea</taxon>
        <taxon>Psychidae</taxon>
        <taxon>Oiketicinae</taxon>
        <taxon>Eumeta</taxon>
    </lineage>
</organism>